<keyword evidence="1" id="KW-0732">Signal</keyword>
<comment type="caution">
    <text evidence="2">The sequence shown here is derived from an EMBL/GenBank/DDBJ whole genome shotgun (WGS) entry which is preliminary data.</text>
</comment>
<reference evidence="2 3" key="1">
    <citation type="submission" date="2014-11" db="EMBL/GenBank/DDBJ databases">
        <title>Genetic blueprint of the zoonotic pathogen Toxocara canis.</title>
        <authorList>
            <person name="Zhu X.-Q."/>
            <person name="Korhonen P.K."/>
            <person name="Cai H."/>
            <person name="Young N.D."/>
            <person name="Nejsum P."/>
            <person name="von Samson-Himmelstjerna G."/>
            <person name="Boag P.R."/>
            <person name="Tan P."/>
            <person name="Li Q."/>
            <person name="Min J."/>
            <person name="Yang Y."/>
            <person name="Wang X."/>
            <person name="Fang X."/>
            <person name="Hall R.S."/>
            <person name="Hofmann A."/>
            <person name="Sternberg P.W."/>
            <person name="Jex A.R."/>
            <person name="Gasser R.B."/>
        </authorList>
    </citation>
    <scope>NUCLEOTIDE SEQUENCE [LARGE SCALE GENOMIC DNA]</scope>
    <source>
        <strain evidence="2">PN_DK_2014</strain>
    </source>
</reference>
<keyword evidence="3" id="KW-1185">Reference proteome</keyword>
<evidence type="ECO:0000256" key="1">
    <source>
        <dbReference type="SAM" id="SignalP"/>
    </source>
</evidence>
<proteinExistence type="predicted"/>
<name>A0A0B2UY58_TOXCA</name>
<gene>
    <name evidence="2" type="ORF">Tcan_09774</name>
</gene>
<accession>A0A0B2UY58</accession>
<dbReference type="AlphaFoldDB" id="A0A0B2UY58"/>
<sequence length="80" mass="9305">MIFRSKLLLIVCIVFFALCVSIAESQALKLRTEDGQVVRLQGGKRFRGEPIRFGKRAQREPIRFGKRESFEEVFEQPSLF</sequence>
<evidence type="ECO:0000313" key="2">
    <source>
        <dbReference type="EMBL" id="KHN73755.1"/>
    </source>
</evidence>
<dbReference type="Proteomes" id="UP000031036">
    <property type="component" value="Unassembled WGS sequence"/>
</dbReference>
<dbReference type="EMBL" id="JPKZ01003060">
    <property type="protein sequence ID" value="KHN73755.1"/>
    <property type="molecule type" value="Genomic_DNA"/>
</dbReference>
<feature type="chain" id="PRO_5002079419" evidence="1">
    <location>
        <begin position="28"/>
        <end position="80"/>
    </location>
</feature>
<protein>
    <submittedName>
        <fullName evidence="2">Uncharacterized protein</fullName>
    </submittedName>
</protein>
<organism evidence="2 3">
    <name type="scientific">Toxocara canis</name>
    <name type="common">Canine roundworm</name>
    <dbReference type="NCBI Taxonomy" id="6265"/>
    <lineage>
        <taxon>Eukaryota</taxon>
        <taxon>Metazoa</taxon>
        <taxon>Ecdysozoa</taxon>
        <taxon>Nematoda</taxon>
        <taxon>Chromadorea</taxon>
        <taxon>Rhabditida</taxon>
        <taxon>Spirurina</taxon>
        <taxon>Ascaridomorpha</taxon>
        <taxon>Ascaridoidea</taxon>
        <taxon>Toxocaridae</taxon>
        <taxon>Toxocara</taxon>
    </lineage>
</organism>
<feature type="signal peptide" evidence="1">
    <location>
        <begin position="1"/>
        <end position="27"/>
    </location>
</feature>
<dbReference type="OrthoDB" id="5863260at2759"/>
<evidence type="ECO:0000313" key="3">
    <source>
        <dbReference type="Proteomes" id="UP000031036"/>
    </source>
</evidence>